<dbReference type="Proteomes" id="UP000216446">
    <property type="component" value="Unassembled WGS sequence"/>
</dbReference>
<dbReference type="InParanoid" id="A0A259U282"/>
<proteinExistence type="predicted"/>
<keyword evidence="2" id="KW-1185">Reference proteome</keyword>
<dbReference type="AlphaFoldDB" id="A0A259U282"/>
<accession>A0A259U282</accession>
<organism evidence="1 2">
    <name type="scientific">Rubricoccus marinus</name>
    <dbReference type="NCBI Taxonomy" id="716817"/>
    <lineage>
        <taxon>Bacteria</taxon>
        <taxon>Pseudomonadati</taxon>
        <taxon>Rhodothermota</taxon>
        <taxon>Rhodothermia</taxon>
        <taxon>Rhodothermales</taxon>
        <taxon>Rubricoccaceae</taxon>
        <taxon>Rubricoccus</taxon>
    </lineage>
</organism>
<name>A0A259U282_9BACT</name>
<evidence type="ECO:0000313" key="1">
    <source>
        <dbReference type="EMBL" id="OZC04056.1"/>
    </source>
</evidence>
<gene>
    <name evidence="1" type="ORF">BSZ36_14315</name>
</gene>
<dbReference type="EMBL" id="MQWB01000001">
    <property type="protein sequence ID" value="OZC04056.1"/>
    <property type="molecule type" value="Genomic_DNA"/>
</dbReference>
<dbReference type="RefSeq" id="WP_094550105.1">
    <property type="nucleotide sequence ID" value="NZ_MQWB01000001.1"/>
</dbReference>
<protein>
    <submittedName>
        <fullName evidence="1">Uncharacterized protein</fullName>
    </submittedName>
</protein>
<evidence type="ECO:0000313" key="2">
    <source>
        <dbReference type="Proteomes" id="UP000216446"/>
    </source>
</evidence>
<dbReference type="OrthoDB" id="9429671at2"/>
<reference evidence="1 2" key="1">
    <citation type="submission" date="2016-11" db="EMBL/GenBank/DDBJ databases">
        <title>Study of marine rhodopsin-containing bacteria.</title>
        <authorList>
            <person name="Yoshizawa S."/>
            <person name="Kumagai Y."/>
            <person name="Kogure K."/>
        </authorList>
    </citation>
    <scope>NUCLEOTIDE SEQUENCE [LARGE SCALE GENOMIC DNA]</scope>
    <source>
        <strain evidence="1 2">SG-29</strain>
    </source>
</reference>
<comment type="caution">
    <text evidence="1">The sequence shown here is derived from an EMBL/GenBank/DDBJ whole genome shotgun (WGS) entry which is preliminary data.</text>
</comment>
<sequence length="175" mass="19641">MDTIRLDVENVRWLEGIDSTHDLCAHGDVVFDLDGRSAWATGSDDLCVSAAAMNLLRTLEQDHPKEDPVTDDLFPHCGHMWWLSEDHGLVNIAGCSAGKDALVFHRGKNVVIQTPAGGTAEILRTEWVGHVCAFADKVEALYQRSDPKEPDADDAAWYELFWPEWRARRARAQEE</sequence>